<dbReference type="PANTHER" id="PTHR36174:SF1">
    <property type="entry name" value="LIPID II:GLYCINE GLYCYLTRANSFERASE"/>
    <property type="match status" value="1"/>
</dbReference>
<feature type="domain" description="BioF2-like acetyltransferase" evidence="1">
    <location>
        <begin position="162"/>
        <end position="295"/>
    </location>
</feature>
<dbReference type="InterPro" id="IPR050644">
    <property type="entry name" value="PG_Glycine_Bridge_Synth"/>
</dbReference>
<protein>
    <submittedName>
        <fullName evidence="2">FemAB-related protein (PEP-CTERM system-associated)</fullName>
    </submittedName>
</protein>
<dbReference type="InterPro" id="IPR016181">
    <property type="entry name" value="Acyl_CoA_acyltransferase"/>
</dbReference>
<proteinExistence type="predicted"/>
<dbReference type="PANTHER" id="PTHR36174">
    <property type="entry name" value="LIPID II:GLYCINE GLYCYLTRANSFERASE"/>
    <property type="match status" value="1"/>
</dbReference>
<evidence type="ECO:0000313" key="2">
    <source>
        <dbReference type="EMBL" id="MBB5018881.1"/>
    </source>
</evidence>
<evidence type="ECO:0000313" key="3">
    <source>
        <dbReference type="Proteomes" id="UP000575898"/>
    </source>
</evidence>
<keyword evidence="3" id="KW-1185">Reference proteome</keyword>
<dbReference type="Gene3D" id="3.40.630.30">
    <property type="match status" value="1"/>
</dbReference>
<dbReference type="Pfam" id="PF13480">
    <property type="entry name" value="Acetyltransf_6"/>
    <property type="match status" value="1"/>
</dbReference>
<dbReference type="InterPro" id="IPR038740">
    <property type="entry name" value="BioF2-like_GNAT_dom"/>
</dbReference>
<gene>
    <name evidence="2" type="ORF">HNQ59_002178</name>
</gene>
<dbReference type="RefSeq" id="WP_184038844.1">
    <property type="nucleotide sequence ID" value="NZ_JACHHY010000012.1"/>
</dbReference>
<dbReference type="NCBIfam" id="TIGR03019">
    <property type="entry name" value="pepcterm_femAB"/>
    <property type="match status" value="1"/>
</dbReference>
<reference evidence="2 3" key="1">
    <citation type="submission" date="2020-08" db="EMBL/GenBank/DDBJ databases">
        <title>Genomic Encyclopedia of Type Strains, Phase IV (KMG-IV): sequencing the most valuable type-strain genomes for metagenomic binning, comparative biology and taxonomic classification.</title>
        <authorList>
            <person name="Goeker M."/>
        </authorList>
    </citation>
    <scope>NUCLEOTIDE SEQUENCE [LARGE SCALE GENOMIC DNA]</scope>
    <source>
        <strain evidence="2 3">DSM 27165</strain>
    </source>
</reference>
<organism evidence="2 3">
    <name type="scientific">Chitinivorax tropicus</name>
    <dbReference type="NCBI Taxonomy" id="714531"/>
    <lineage>
        <taxon>Bacteria</taxon>
        <taxon>Pseudomonadati</taxon>
        <taxon>Pseudomonadota</taxon>
        <taxon>Betaproteobacteria</taxon>
        <taxon>Chitinivorax</taxon>
    </lineage>
</organism>
<name>A0A840MUM9_9PROT</name>
<sequence>MNDMVRTNAMTEPLTVREMAAADRVRWDQFVEHCPDATFFHKAGWQQVIEQAFGHRCTFLMAERAGQIEGILPLCNVKSLMFGNALVSLPFCVYGGVAAITDEARAKLDEAAIKLAEAKSVDHLEYRCEISTHPDWAHKELYVTFRRDIDPDVEANMLAIPRKQRAMVRKGIKFELQGHLDDDVERFFTAYSTSVHRLGTPVFSKRYFKLLQEVFGKDCEVLTIMQGETLVASVLSFYFRDQVLPYYGGGMDVARDVAGNDFMYWDLLRRACERGLKVFDFGRSKLGTGAFDFKKNWGFEATPLQYEYRLIKATAVPDHNPLNPKYQMFIKAWQRMPIQLANMIGPHIVKNLG</sequence>
<accession>A0A840MUM9</accession>
<comment type="caution">
    <text evidence="2">The sequence shown here is derived from an EMBL/GenBank/DDBJ whole genome shotgun (WGS) entry which is preliminary data.</text>
</comment>
<dbReference type="SUPFAM" id="SSF55729">
    <property type="entry name" value="Acyl-CoA N-acyltransferases (Nat)"/>
    <property type="match status" value="1"/>
</dbReference>
<dbReference type="AlphaFoldDB" id="A0A840MUM9"/>
<dbReference type="EMBL" id="JACHHY010000012">
    <property type="protein sequence ID" value="MBB5018881.1"/>
    <property type="molecule type" value="Genomic_DNA"/>
</dbReference>
<evidence type="ECO:0000259" key="1">
    <source>
        <dbReference type="Pfam" id="PF13480"/>
    </source>
</evidence>
<dbReference type="InterPro" id="IPR017469">
    <property type="entry name" value="PEP-CTERM_FemAB-rel"/>
</dbReference>
<dbReference type="Proteomes" id="UP000575898">
    <property type="component" value="Unassembled WGS sequence"/>
</dbReference>